<keyword evidence="4" id="KW-0804">Transcription</keyword>
<evidence type="ECO:0000256" key="1">
    <source>
        <dbReference type="ARBA" id="ARBA00011046"/>
    </source>
</evidence>
<dbReference type="InterPro" id="IPR014071">
    <property type="entry name" value="Cu_transp_CopY/TcrY"/>
</dbReference>
<dbReference type="GeneID" id="83548137"/>
<evidence type="ECO:0000313" key="6">
    <source>
        <dbReference type="Proteomes" id="UP000051450"/>
    </source>
</evidence>
<evidence type="ECO:0000313" key="5">
    <source>
        <dbReference type="EMBL" id="KRK45827.1"/>
    </source>
</evidence>
<dbReference type="InterPro" id="IPR036388">
    <property type="entry name" value="WH-like_DNA-bd_sf"/>
</dbReference>
<comment type="caution">
    <text evidence="5">The sequence shown here is derived from an EMBL/GenBank/DDBJ whole genome shotgun (WGS) entry which is preliminary data.</text>
</comment>
<dbReference type="RefSeq" id="WP_057974119.1">
    <property type="nucleotide sequence ID" value="NZ_AZDI01000004.1"/>
</dbReference>
<evidence type="ECO:0000256" key="4">
    <source>
        <dbReference type="ARBA" id="ARBA00023163"/>
    </source>
</evidence>
<dbReference type="NCBIfam" id="TIGR02698">
    <property type="entry name" value="CopY_TcrY"/>
    <property type="match status" value="1"/>
</dbReference>
<accession>A0A0R1HN08</accession>
<keyword evidence="2" id="KW-0805">Transcription regulation</keyword>
<dbReference type="SUPFAM" id="SSF46785">
    <property type="entry name" value="Winged helix' DNA-binding domain"/>
    <property type="match status" value="1"/>
</dbReference>
<comment type="similarity">
    <text evidence="1">Belongs to the BlaI transcriptional regulatory family.</text>
</comment>
<evidence type="ECO:0000256" key="3">
    <source>
        <dbReference type="ARBA" id="ARBA00023125"/>
    </source>
</evidence>
<protein>
    <submittedName>
        <fullName evidence="5">Penicillinase repressor</fullName>
    </submittedName>
</protein>
<dbReference type="InterPro" id="IPR005650">
    <property type="entry name" value="BlaI_family"/>
</dbReference>
<dbReference type="Pfam" id="PF03965">
    <property type="entry name" value="Penicillinase_R"/>
    <property type="match status" value="1"/>
</dbReference>
<proteinExistence type="inferred from homology"/>
<dbReference type="GO" id="GO:0045892">
    <property type="term" value="P:negative regulation of DNA-templated transcription"/>
    <property type="evidence" value="ECO:0007669"/>
    <property type="project" value="InterPro"/>
</dbReference>
<dbReference type="GO" id="GO:0003677">
    <property type="term" value="F:DNA binding"/>
    <property type="evidence" value="ECO:0007669"/>
    <property type="project" value="UniProtKB-KW"/>
</dbReference>
<organism evidence="5 6">
    <name type="scientific">Dellaglioa algida DSM 15638</name>
    <dbReference type="NCBI Taxonomy" id="1423719"/>
    <lineage>
        <taxon>Bacteria</taxon>
        <taxon>Bacillati</taxon>
        <taxon>Bacillota</taxon>
        <taxon>Bacilli</taxon>
        <taxon>Lactobacillales</taxon>
        <taxon>Lactobacillaceae</taxon>
        <taxon>Dellaglioa</taxon>
    </lineage>
</organism>
<reference evidence="5 6" key="1">
    <citation type="journal article" date="2015" name="Genome Announc.">
        <title>Expanding the biotechnology potential of lactobacilli through comparative genomics of 213 strains and associated genera.</title>
        <authorList>
            <person name="Sun Z."/>
            <person name="Harris H.M."/>
            <person name="McCann A."/>
            <person name="Guo C."/>
            <person name="Argimon S."/>
            <person name="Zhang W."/>
            <person name="Yang X."/>
            <person name="Jeffery I.B."/>
            <person name="Cooney J.C."/>
            <person name="Kagawa T.F."/>
            <person name="Liu W."/>
            <person name="Song Y."/>
            <person name="Salvetti E."/>
            <person name="Wrobel A."/>
            <person name="Rasinkangas P."/>
            <person name="Parkhill J."/>
            <person name="Rea M.C."/>
            <person name="O'Sullivan O."/>
            <person name="Ritari J."/>
            <person name="Douillard F.P."/>
            <person name="Paul Ross R."/>
            <person name="Yang R."/>
            <person name="Briner A.E."/>
            <person name="Felis G.E."/>
            <person name="de Vos W.M."/>
            <person name="Barrangou R."/>
            <person name="Klaenhammer T.R."/>
            <person name="Caufield P.W."/>
            <person name="Cui Y."/>
            <person name="Zhang H."/>
            <person name="O'Toole P.W."/>
        </authorList>
    </citation>
    <scope>NUCLEOTIDE SEQUENCE [LARGE SCALE GENOMIC DNA]</scope>
    <source>
        <strain evidence="5 6">DSM 15638</strain>
    </source>
</reference>
<dbReference type="AlphaFoldDB" id="A0A0R1HN08"/>
<gene>
    <name evidence="5" type="ORF">FC66_GL001058</name>
</gene>
<evidence type="ECO:0000256" key="2">
    <source>
        <dbReference type="ARBA" id="ARBA00023015"/>
    </source>
</evidence>
<sequence>MTTKQSIEISDAEWEVMRVIWTLGQSTSNEIFENLKEKMKWQMPTIKTLLGRLVKKGALSADKEGRAFIYKPLIEEQSTMDHVSQLLFDHMCQMKIGSTIADLLDEVALSQSDIVRLRNVIDQKAKNAPEKVECNCLAKKTV</sequence>
<dbReference type="PIRSF" id="PIRSF019455">
    <property type="entry name" value="CopR_AtkY"/>
    <property type="match status" value="1"/>
</dbReference>
<dbReference type="InterPro" id="IPR036390">
    <property type="entry name" value="WH_DNA-bd_sf"/>
</dbReference>
<dbReference type="Proteomes" id="UP000051450">
    <property type="component" value="Unassembled WGS sequence"/>
</dbReference>
<dbReference type="PATRIC" id="fig|1423719.4.peg.1079"/>
<keyword evidence="6" id="KW-1185">Reference proteome</keyword>
<keyword evidence="3" id="KW-0238">DNA-binding</keyword>
<dbReference type="Gene3D" id="1.10.10.10">
    <property type="entry name" value="Winged helix-like DNA-binding domain superfamily/Winged helix DNA-binding domain"/>
    <property type="match status" value="1"/>
</dbReference>
<dbReference type="EMBL" id="AZDI01000004">
    <property type="protein sequence ID" value="KRK45827.1"/>
    <property type="molecule type" value="Genomic_DNA"/>
</dbReference>
<dbReference type="OrthoDB" id="1849040at2"/>
<name>A0A0R1HN08_9LACO</name>
<dbReference type="STRING" id="1423719.FC66_GL001058"/>